<dbReference type="PANTHER" id="PTHR13799:SF14">
    <property type="entry name" value="GTP CYCLOHYDROLASE 1 TYPE 2 HOMOLOG"/>
    <property type="match status" value="1"/>
</dbReference>
<dbReference type="NCBIfam" id="TIGR00486">
    <property type="entry name" value="YbgI_SA1388"/>
    <property type="match status" value="1"/>
</dbReference>
<accession>A0A380NP00</accession>
<organism evidence="6 7">
    <name type="scientific">Veillonella criceti</name>
    <dbReference type="NCBI Taxonomy" id="103891"/>
    <lineage>
        <taxon>Bacteria</taxon>
        <taxon>Bacillati</taxon>
        <taxon>Bacillota</taxon>
        <taxon>Negativicutes</taxon>
        <taxon>Veillonellales</taxon>
        <taxon>Veillonellaceae</taxon>
        <taxon>Veillonella</taxon>
    </lineage>
</organism>
<keyword evidence="3 4" id="KW-0479">Metal-binding</keyword>
<dbReference type="FunFam" id="3.40.1390.30:FF:000001">
    <property type="entry name" value="GTP cyclohydrolase 1 type 2"/>
    <property type="match status" value="1"/>
</dbReference>
<dbReference type="InterPro" id="IPR036069">
    <property type="entry name" value="DUF34/NIF3_sf"/>
</dbReference>
<feature type="binding site" evidence="5">
    <location>
        <position position="370"/>
    </location>
    <ligand>
        <name>a divalent metal cation</name>
        <dbReference type="ChEBI" id="CHEBI:60240"/>
        <label>1</label>
    </ligand>
</feature>
<dbReference type="SUPFAM" id="SSF102705">
    <property type="entry name" value="NIF3 (NGG1p interacting factor 3)-like"/>
    <property type="match status" value="1"/>
</dbReference>
<dbReference type="OrthoDB" id="9792792at2"/>
<dbReference type="InterPro" id="IPR015867">
    <property type="entry name" value="N-reg_PII/ATP_PRibTrfase_C"/>
</dbReference>
<evidence type="ECO:0000256" key="4">
    <source>
        <dbReference type="PIRNR" id="PIRNR037489"/>
    </source>
</evidence>
<feature type="binding site" evidence="5">
    <location>
        <position position="144"/>
    </location>
    <ligand>
        <name>a divalent metal cation</name>
        <dbReference type="ChEBI" id="CHEBI:60240"/>
        <label>1</label>
    </ligand>
</feature>
<gene>
    <name evidence="6" type="ORF">NCTC12020_01989</name>
</gene>
<dbReference type="RefSeq" id="WP_115311041.1">
    <property type="nucleotide sequence ID" value="NZ_UHIO01000001.1"/>
</dbReference>
<dbReference type="EMBL" id="UHIO01000001">
    <property type="protein sequence ID" value="SUP45088.1"/>
    <property type="molecule type" value="Genomic_DNA"/>
</dbReference>
<name>A0A380NP00_9FIRM</name>
<dbReference type="GO" id="GO:0046872">
    <property type="term" value="F:metal ion binding"/>
    <property type="evidence" value="ECO:0007669"/>
    <property type="project" value="UniProtKB-UniRule"/>
</dbReference>
<dbReference type="Gene3D" id="3.30.70.120">
    <property type="match status" value="1"/>
</dbReference>
<sequence>MNEIFDETNEQIVIAKEQTDNKKQTVVAKESLTTVKEGGATVSVKQIGHIVEALAPTHLAESWDNVGLMVGQQQTEVTGILTALDVTDEVVEEAIAKGCNLIVSHHPLIFKGLKQVTDDTALGRLVYKLISHKIAVYSAHTNLDIASGGLNDLAAAQIGLGQVTGLEKVHEEGLYKIVVFVPTTHTDAVLNAMGDAGAGHIGNYSHCTFHSEGTGTFLPLEGTHPYIGAVGEITKVAENRLETIVPKAQLATVLDAMKEAHPYEEVAYEVYRLAEPAQVATIGRLGVLADTLSWEAFVELIKAAFPQGRARFGGAKVAAITNVALCTGSGAEFIKAAAKAGAQAYVTGDVKYHDMQLAKELGILVADVGHFGTEVGASSLLAAHIEMKLREQSITTIPVHISETQKDFFFA</sequence>
<protein>
    <recommendedName>
        <fullName evidence="2 4">GTP cyclohydrolase 1 type 2 homolog</fullName>
    </recommendedName>
</protein>
<comment type="similarity">
    <text evidence="1 4">Belongs to the GTP cyclohydrolase I type 2/NIF3 family.</text>
</comment>
<evidence type="ECO:0000256" key="5">
    <source>
        <dbReference type="PIRSR" id="PIRSR602678-1"/>
    </source>
</evidence>
<feature type="binding site" evidence="5">
    <location>
        <position position="374"/>
    </location>
    <ligand>
        <name>a divalent metal cation</name>
        <dbReference type="ChEBI" id="CHEBI:60240"/>
        <label>1</label>
    </ligand>
</feature>
<evidence type="ECO:0000256" key="1">
    <source>
        <dbReference type="ARBA" id="ARBA00006964"/>
    </source>
</evidence>
<feature type="binding site" evidence="5">
    <location>
        <position position="105"/>
    </location>
    <ligand>
        <name>a divalent metal cation</name>
        <dbReference type="ChEBI" id="CHEBI:60240"/>
        <label>1</label>
    </ligand>
</feature>
<dbReference type="GO" id="GO:0005737">
    <property type="term" value="C:cytoplasm"/>
    <property type="evidence" value="ECO:0007669"/>
    <property type="project" value="TreeGrafter"/>
</dbReference>
<proteinExistence type="inferred from homology"/>
<dbReference type="FunFam" id="3.30.70.120:FF:000006">
    <property type="entry name" value="GTP cyclohydrolase 1 type 2 homolog"/>
    <property type="match status" value="1"/>
</dbReference>
<dbReference type="PIRSF" id="PIRSF037489">
    <property type="entry name" value="UCP037489_NIF3_YqfO"/>
    <property type="match status" value="1"/>
</dbReference>
<dbReference type="InterPro" id="IPR017221">
    <property type="entry name" value="DUF34/NIF3_bac"/>
</dbReference>
<reference evidence="6 7" key="1">
    <citation type="submission" date="2018-06" db="EMBL/GenBank/DDBJ databases">
        <authorList>
            <consortium name="Pathogen Informatics"/>
            <person name="Doyle S."/>
        </authorList>
    </citation>
    <scope>NUCLEOTIDE SEQUENCE [LARGE SCALE GENOMIC DNA]</scope>
    <source>
        <strain evidence="6 7">NCTC12020</strain>
    </source>
</reference>
<dbReference type="InterPro" id="IPR002678">
    <property type="entry name" value="DUF34/NIF3"/>
</dbReference>
<evidence type="ECO:0000313" key="7">
    <source>
        <dbReference type="Proteomes" id="UP000255367"/>
    </source>
</evidence>
<dbReference type="Proteomes" id="UP000255367">
    <property type="component" value="Unassembled WGS sequence"/>
</dbReference>
<evidence type="ECO:0000256" key="3">
    <source>
        <dbReference type="ARBA" id="ARBA00022723"/>
    </source>
</evidence>
<evidence type="ECO:0000313" key="6">
    <source>
        <dbReference type="EMBL" id="SUP45088.1"/>
    </source>
</evidence>
<dbReference type="AlphaFoldDB" id="A0A380NP00"/>
<dbReference type="Pfam" id="PF01784">
    <property type="entry name" value="DUF34_NIF3"/>
    <property type="match status" value="1"/>
</dbReference>
<dbReference type="Gene3D" id="3.40.1390.30">
    <property type="entry name" value="NIF3 (NGG1p interacting factor 3)-like"/>
    <property type="match status" value="1"/>
</dbReference>
<dbReference type="PANTHER" id="PTHR13799">
    <property type="entry name" value="NGG1 INTERACTING FACTOR 3"/>
    <property type="match status" value="1"/>
</dbReference>
<evidence type="ECO:0000256" key="2">
    <source>
        <dbReference type="ARBA" id="ARBA00022112"/>
    </source>
</evidence>
<keyword evidence="7" id="KW-1185">Reference proteome</keyword>
<feature type="binding site" evidence="5">
    <location>
        <position position="106"/>
    </location>
    <ligand>
        <name>a divalent metal cation</name>
        <dbReference type="ChEBI" id="CHEBI:60240"/>
        <label>1</label>
    </ligand>
</feature>